<comment type="caution">
    <text evidence="1">The sequence shown here is derived from an EMBL/GenBank/DDBJ whole genome shotgun (WGS) entry which is preliminary data.</text>
</comment>
<dbReference type="InterPro" id="IPR021333">
    <property type="entry name" value="DUF2946"/>
</dbReference>
<dbReference type="Pfam" id="PF11162">
    <property type="entry name" value="DUF2946"/>
    <property type="match status" value="1"/>
</dbReference>
<dbReference type="AlphaFoldDB" id="A0A368XAR1"/>
<accession>A0A368XAR1</accession>
<organism evidence="1 2">
    <name type="scientific">Pseudorhodoferax soli</name>
    <dbReference type="NCBI Taxonomy" id="545864"/>
    <lineage>
        <taxon>Bacteria</taxon>
        <taxon>Pseudomonadati</taxon>
        <taxon>Pseudomonadota</taxon>
        <taxon>Betaproteobacteria</taxon>
        <taxon>Burkholderiales</taxon>
        <taxon>Comamonadaceae</taxon>
    </lineage>
</organism>
<evidence type="ECO:0000313" key="1">
    <source>
        <dbReference type="EMBL" id="RCW63114.1"/>
    </source>
</evidence>
<dbReference type="Proteomes" id="UP000252884">
    <property type="component" value="Unassembled WGS sequence"/>
</dbReference>
<proteinExistence type="predicted"/>
<keyword evidence="2" id="KW-1185">Reference proteome</keyword>
<protein>
    <recommendedName>
        <fullName evidence="3">DUF2946 family protein</fullName>
    </recommendedName>
</protein>
<name>A0A368XAR1_9BURK</name>
<evidence type="ECO:0008006" key="3">
    <source>
        <dbReference type="Google" id="ProtNLM"/>
    </source>
</evidence>
<dbReference type="OrthoDB" id="8906767at2"/>
<sequence length="120" mass="12010">MQSLRRSTLLARLVLAWFVLAMGVAVASPLVQPQAMELVCTASGGVKLVALGDGGAKDGAAVHHTLDCPMCLAATLPAAPYPAPCAAPQPLAHALQPSVAAHIAALVGAPLPPRGPPSLV</sequence>
<dbReference type="EMBL" id="QPJK01000021">
    <property type="protein sequence ID" value="RCW63114.1"/>
    <property type="molecule type" value="Genomic_DNA"/>
</dbReference>
<gene>
    <name evidence="1" type="ORF">DES41_12136</name>
</gene>
<evidence type="ECO:0000313" key="2">
    <source>
        <dbReference type="Proteomes" id="UP000252884"/>
    </source>
</evidence>
<reference evidence="1 2" key="1">
    <citation type="submission" date="2018-07" db="EMBL/GenBank/DDBJ databases">
        <title>Genomic Encyclopedia of Type Strains, Phase IV (KMG-IV): sequencing the most valuable type-strain genomes for metagenomic binning, comparative biology and taxonomic classification.</title>
        <authorList>
            <person name="Goeker M."/>
        </authorList>
    </citation>
    <scope>NUCLEOTIDE SEQUENCE [LARGE SCALE GENOMIC DNA]</scope>
    <source>
        <strain evidence="1 2">DSM 21634</strain>
    </source>
</reference>
<dbReference type="RefSeq" id="WP_114472782.1">
    <property type="nucleotide sequence ID" value="NZ_QPJK01000021.1"/>
</dbReference>